<reference evidence="1" key="1">
    <citation type="submission" date="2024-04" db="EMBL/GenBank/DDBJ databases">
        <authorList>
            <consortium name="Molecular Ecology Group"/>
        </authorList>
    </citation>
    <scope>NUCLEOTIDE SEQUENCE</scope>
</reference>
<gene>
    <name evidence="1" type="ORF">LPLAT_LOCUS13270</name>
</gene>
<protein>
    <submittedName>
        <fullName evidence="1">Uncharacterized protein</fullName>
    </submittedName>
</protein>
<proteinExistence type="predicted"/>
<name>A0AAV2P5H4_9HYME</name>
<evidence type="ECO:0000313" key="1">
    <source>
        <dbReference type="EMBL" id="CAL1688145.1"/>
    </source>
</evidence>
<organism evidence="1 2">
    <name type="scientific">Lasius platythorax</name>
    <dbReference type="NCBI Taxonomy" id="488582"/>
    <lineage>
        <taxon>Eukaryota</taxon>
        <taxon>Metazoa</taxon>
        <taxon>Ecdysozoa</taxon>
        <taxon>Arthropoda</taxon>
        <taxon>Hexapoda</taxon>
        <taxon>Insecta</taxon>
        <taxon>Pterygota</taxon>
        <taxon>Neoptera</taxon>
        <taxon>Endopterygota</taxon>
        <taxon>Hymenoptera</taxon>
        <taxon>Apocrita</taxon>
        <taxon>Aculeata</taxon>
        <taxon>Formicoidea</taxon>
        <taxon>Formicidae</taxon>
        <taxon>Formicinae</taxon>
        <taxon>Lasius</taxon>
        <taxon>Lasius</taxon>
    </lineage>
</organism>
<dbReference type="AlphaFoldDB" id="A0AAV2P5H4"/>
<dbReference type="EMBL" id="OZ034831">
    <property type="protein sequence ID" value="CAL1688145.1"/>
    <property type="molecule type" value="Genomic_DNA"/>
</dbReference>
<accession>A0AAV2P5H4</accession>
<dbReference type="Proteomes" id="UP001497644">
    <property type="component" value="Chromosome 8"/>
</dbReference>
<evidence type="ECO:0000313" key="2">
    <source>
        <dbReference type="Proteomes" id="UP001497644"/>
    </source>
</evidence>
<keyword evidence="2" id="KW-1185">Reference proteome</keyword>
<sequence length="96" mass="11111">MAPSRSRDYAELTRDVTIRPTAYVEWTRRTLRRTVHGAKSWDHDTAPENLRIPIQDRGKDSRRLYGTDVVSLAYTKYCQKSCSSLLSALSIIPRRK</sequence>